<organism evidence="1 2">
    <name type="scientific">Zalaria obscura</name>
    <dbReference type="NCBI Taxonomy" id="2024903"/>
    <lineage>
        <taxon>Eukaryota</taxon>
        <taxon>Fungi</taxon>
        <taxon>Dikarya</taxon>
        <taxon>Ascomycota</taxon>
        <taxon>Pezizomycotina</taxon>
        <taxon>Dothideomycetes</taxon>
        <taxon>Dothideomycetidae</taxon>
        <taxon>Dothideales</taxon>
        <taxon>Zalariaceae</taxon>
        <taxon>Zalaria</taxon>
    </lineage>
</organism>
<proteinExistence type="predicted"/>
<reference evidence="1" key="1">
    <citation type="submission" date="2024-02" db="EMBL/GenBank/DDBJ databases">
        <title>Metagenome Assembled Genome of Zalaria obscura JY119.</title>
        <authorList>
            <person name="Vighnesh L."/>
            <person name="Jagadeeshwari U."/>
            <person name="Venkata Ramana C."/>
            <person name="Sasikala C."/>
        </authorList>
    </citation>
    <scope>NUCLEOTIDE SEQUENCE</scope>
    <source>
        <strain evidence="1">JY119</strain>
    </source>
</reference>
<sequence length="94" mass="10339">MVACAGSGRSPDLRRGLAWRMGGMLLCQSFPDPCMRDVKLAWGSPQTHPESEDAAETVATCIFLEFTQSVMLFAEMGLGYDPDGKTWSNAYSVW</sequence>
<accession>A0ACC3S3X7</accession>
<comment type="caution">
    <text evidence="1">The sequence shown here is derived from an EMBL/GenBank/DDBJ whole genome shotgun (WGS) entry which is preliminary data.</text>
</comment>
<keyword evidence="2" id="KW-1185">Reference proteome</keyword>
<name>A0ACC3S3X7_9PEZI</name>
<dbReference type="Proteomes" id="UP001320706">
    <property type="component" value="Unassembled WGS sequence"/>
</dbReference>
<protein>
    <submittedName>
        <fullName evidence="1">Uncharacterized protein</fullName>
    </submittedName>
</protein>
<evidence type="ECO:0000313" key="1">
    <source>
        <dbReference type="EMBL" id="KAK8195908.1"/>
    </source>
</evidence>
<dbReference type="EMBL" id="JAMKPW020000042">
    <property type="protein sequence ID" value="KAK8195908.1"/>
    <property type="molecule type" value="Genomic_DNA"/>
</dbReference>
<gene>
    <name evidence="1" type="ORF">M8818_007059</name>
</gene>
<evidence type="ECO:0000313" key="2">
    <source>
        <dbReference type="Proteomes" id="UP001320706"/>
    </source>
</evidence>